<keyword evidence="1" id="KW-1133">Transmembrane helix</keyword>
<reference evidence="4 5" key="1">
    <citation type="journal article" date="2014" name="Nat. Commun.">
        <title>Molecular traces of alternative social organization in a termite genome.</title>
        <authorList>
            <person name="Terrapon N."/>
            <person name="Li C."/>
            <person name="Robertson H.M."/>
            <person name="Ji L."/>
            <person name="Meng X."/>
            <person name="Booth W."/>
            <person name="Chen Z."/>
            <person name="Childers C.P."/>
            <person name="Glastad K.M."/>
            <person name="Gokhale K."/>
            <person name="Gowin J."/>
            <person name="Gronenberg W."/>
            <person name="Hermansen R.A."/>
            <person name="Hu H."/>
            <person name="Hunt B.G."/>
            <person name="Huylmans A.K."/>
            <person name="Khalil S.M."/>
            <person name="Mitchell R.D."/>
            <person name="Munoz-Torres M.C."/>
            <person name="Mustard J.A."/>
            <person name="Pan H."/>
            <person name="Reese J.T."/>
            <person name="Scharf M.E."/>
            <person name="Sun F."/>
            <person name="Vogel H."/>
            <person name="Xiao J."/>
            <person name="Yang W."/>
            <person name="Yang Z."/>
            <person name="Yang Z."/>
            <person name="Zhou J."/>
            <person name="Zhu J."/>
            <person name="Brent C.S."/>
            <person name="Elsik C.G."/>
            <person name="Goodisman M.A."/>
            <person name="Liberles D.A."/>
            <person name="Roe R.M."/>
            <person name="Vargo E.L."/>
            <person name="Vilcinskas A."/>
            <person name="Wang J."/>
            <person name="Bornberg-Bauer E."/>
            <person name="Korb J."/>
            <person name="Zhang G."/>
            <person name="Liebig J."/>
        </authorList>
    </citation>
    <scope>NUCLEOTIDE SEQUENCE [LARGE SCALE GENOMIC DNA]</scope>
    <source>
        <tissue evidence="4">Whole organism</tissue>
    </source>
</reference>
<protein>
    <recommendedName>
        <fullName evidence="3">SEFIR domain-containing protein</fullName>
    </recommendedName>
</protein>
<sequence length="579" mass="66462">MKLLYIVFVTVILSRCNCEDVRMMCPGENVSAFDFTCTGRSDCDWEPRNFTWMNLNQDTGKVTLQFRAFDRLCKGDYYFILQAFENVTKDECKGIVFGHSHVAEDECGVLASAHSVRKGRVKEGNLSNNIFPNCEKTLNITFNLIYRGCYRLQIEKEYNGEVQMFCSSPVFLDTKFTKENIFKRNDLIIISAYNSKLNRMEHTVSGISGMHVSLMELTAGACQPEESCDACTTNGILNVWLMGHNLAGEFKCMKGNTSSNCSLIGGNEIKCVTENVDNRPQCMWVKLYSHPCRGNGVWHNTAINNHNHWCQWNSPPGNVNPVIEMPALVESDHCEVIIFASVIASILVVCLFIMVVILRKKLLKCLHYAPVQHQQQQLQQFEPVLPQVLLLYPRDCEPFMKLMVTLRNMLREVMKCKVYDCFDHTLAEEIATGAAEWLNRHLECDNMKIVVIESECAVLHQKALFQGIRVFYQNPAWLDDIFIHGLKELANDKRSNQYNRFFVVCVHGFTDENNGLSIITSNTRYVIPQHIKELMTSLYRQPDLEYTEHLHAILKDIQALAEYKVNNMDYMNQLLIRAD</sequence>
<evidence type="ECO:0000313" key="4">
    <source>
        <dbReference type="EMBL" id="KDR08344.1"/>
    </source>
</evidence>
<feature type="domain" description="SEFIR" evidence="3">
    <location>
        <begin position="387"/>
        <end position="538"/>
    </location>
</feature>
<keyword evidence="1" id="KW-0472">Membrane</keyword>
<dbReference type="InParanoid" id="A0A067QI00"/>
<accession>A0A067QI00</accession>
<dbReference type="InterPro" id="IPR013568">
    <property type="entry name" value="SEFIR_dom"/>
</dbReference>
<keyword evidence="5" id="KW-1185">Reference proteome</keyword>
<evidence type="ECO:0000256" key="2">
    <source>
        <dbReference type="SAM" id="SignalP"/>
    </source>
</evidence>
<gene>
    <name evidence="4" type="ORF">L798_01301</name>
</gene>
<dbReference type="AlphaFoldDB" id="A0A067QI00"/>
<evidence type="ECO:0000313" key="5">
    <source>
        <dbReference type="Proteomes" id="UP000027135"/>
    </source>
</evidence>
<dbReference type="OrthoDB" id="8170339at2759"/>
<name>A0A067QI00_ZOONE</name>
<organism evidence="4 5">
    <name type="scientific">Zootermopsis nevadensis</name>
    <name type="common">Dampwood termite</name>
    <dbReference type="NCBI Taxonomy" id="136037"/>
    <lineage>
        <taxon>Eukaryota</taxon>
        <taxon>Metazoa</taxon>
        <taxon>Ecdysozoa</taxon>
        <taxon>Arthropoda</taxon>
        <taxon>Hexapoda</taxon>
        <taxon>Insecta</taxon>
        <taxon>Pterygota</taxon>
        <taxon>Neoptera</taxon>
        <taxon>Polyneoptera</taxon>
        <taxon>Dictyoptera</taxon>
        <taxon>Blattodea</taxon>
        <taxon>Blattoidea</taxon>
        <taxon>Termitoidae</taxon>
        <taxon>Termopsidae</taxon>
        <taxon>Zootermopsis</taxon>
    </lineage>
</organism>
<feature type="signal peptide" evidence="2">
    <location>
        <begin position="1"/>
        <end position="18"/>
    </location>
</feature>
<dbReference type="Gene3D" id="3.40.50.11530">
    <property type="match status" value="1"/>
</dbReference>
<evidence type="ECO:0000256" key="1">
    <source>
        <dbReference type="SAM" id="Phobius"/>
    </source>
</evidence>
<keyword evidence="2" id="KW-0732">Signal</keyword>
<feature type="transmembrane region" description="Helical" evidence="1">
    <location>
        <begin position="336"/>
        <end position="358"/>
    </location>
</feature>
<dbReference type="Pfam" id="PF08357">
    <property type="entry name" value="SEFIR"/>
    <property type="match status" value="1"/>
</dbReference>
<dbReference type="OMA" id="YARDCEV"/>
<dbReference type="Proteomes" id="UP000027135">
    <property type="component" value="Unassembled WGS sequence"/>
</dbReference>
<evidence type="ECO:0000259" key="3">
    <source>
        <dbReference type="Pfam" id="PF08357"/>
    </source>
</evidence>
<feature type="chain" id="PRO_5001644074" description="SEFIR domain-containing protein" evidence="2">
    <location>
        <begin position="19"/>
        <end position="579"/>
    </location>
</feature>
<dbReference type="EMBL" id="KK853336">
    <property type="protein sequence ID" value="KDR08344.1"/>
    <property type="molecule type" value="Genomic_DNA"/>
</dbReference>
<proteinExistence type="predicted"/>
<keyword evidence="1" id="KW-0812">Transmembrane</keyword>